<dbReference type="Proteomes" id="UP000245884">
    <property type="component" value="Unassembled WGS sequence"/>
</dbReference>
<protein>
    <submittedName>
        <fullName evidence="2">RNI-like protein</fullName>
    </submittedName>
</protein>
<feature type="compositionally biased region" description="Basic and acidic residues" evidence="1">
    <location>
        <begin position="1078"/>
        <end position="1101"/>
    </location>
</feature>
<dbReference type="Gene3D" id="3.80.10.10">
    <property type="entry name" value="Ribonuclease Inhibitor"/>
    <property type="match status" value="4"/>
</dbReference>
<dbReference type="PROSITE" id="PS51450">
    <property type="entry name" value="LRR"/>
    <property type="match status" value="1"/>
</dbReference>
<feature type="region of interest" description="Disordered" evidence="1">
    <location>
        <begin position="640"/>
        <end position="698"/>
    </location>
</feature>
<accession>A0A316UHT6</accession>
<dbReference type="PANTHER" id="PTHR24114">
    <property type="entry name" value="LEUCINE RICH REPEAT FAMILY PROTEIN"/>
    <property type="match status" value="1"/>
</dbReference>
<dbReference type="GeneID" id="37031225"/>
<keyword evidence="3" id="KW-1185">Reference proteome</keyword>
<feature type="compositionally biased region" description="Polar residues" evidence="1">
    <location>
        <begin position="298"/>
        <end position="307"/>
    </location>
</feature>
<feature type="compositionally biased region" description="Low complexity" evidence="1">
    <location>
        <begin position="31"/>
        <end position="46"/>
    </location>
</feature>
<gene>
    <name evidence="2" type="ORF">BDZ90DRAFT_281859</name>
</gene>
<feature type="region of interest" description="Disordered" evidence="1">
    <location>
        <begin position="1"/>
        <end position="152"/>
    </location>
</feature>
<feature type="region of interest" description="Disordered" evidence="1">
    <location>
        <begin position="282"/>
        <end position="307"/>
    </location>
</feature>
<evidence type="ECO:0000256" key="1">
    <source>
        <dbReference type="SAM" id="MobiDB-lite"/>
    </source>
</evidence>
<dbReference type="SMART" id="SM00368">
    <property type="entry name" value="LRR_RI"/>
    <property type="match status" value="9"/>
</dbReference>
<feature type="compositionally biased region" description="Low complexity" evidence="1">
    <location>
        <begin position="1307"/>
        <end position="1317"/>
    </location>
</feature>
<feature type="compositionally biased region" description="Low complexity" evidence="1">
    <location>
        <begin position="228"/>
        <end position="248"/>
    </location>
</feature>
<sequence>MSTSSSASSSIASDAKDVKDARLDEQEDAIAGPSTSASTSRGAGTSWDDAQSQPHPQARLGDDGQQPGKEEEGENLSDAAPSSSPSPRSVPLRTAPQASSSSSPSSSPSPSSPPLLPPKQSPHPHHTRRRRPRPPTRSILKPSPSPSAAKPFSFRRDIIENLNTRLALQGVNVQVPLPPPGMGMGSAGVLGGMIKRAVGAAGAAWSGTTGGVEAGMQQRGAGLGGERPGATQSAGGSSSSSLLSTTSPQQPPAPSSPSTQLRRVQFHVSSLRVVYPISSSLPPLSESPTKQRIEAQHRQSLASRRSTPWTPTELQDLYISCCRAREEVPLPAILSLLVAQNPLKSLDLSLHPLAPHSLLPICDLLSVPLPTLQKLTLDHCGLTDATLLLVLHALLVSGTVGSLSIAGNRKVGVRGWRGVGEFLARMKGLKGLDLSECPLGRGGVEGVVAGLRRGGGEEKVTRNGDARPPGNGKGVGEEKDRERDEQRNADPEANPHAEQHKVNGSHDSYAPRVSTQKPRNSDEHGDHAEHADSDSDSDSDSASASSSSSSSNAEPLMPPAPLLRSSSSGSGYGGDGSNLTSLRLENCSLRSGPTLALLAEGVRHSALKHISLRRNRIGPQGAAGLAAILVDWGEDKEKEGKVESVELGSPQGGGEINHAEPGPALSGKLGVNALANGSASDPSKPNLPHPHAAPRPPLSLSPLLTLDLKTNSLSTGGLLHLLPYLRRNKTLRVLNLSDNSIDSSGLLGLAEVLGENTTLETLDMSHNPCCGPEGEAVRALGRALKRGKGLKRLFLNSTNLSTPSCLLLASALPAARSLLHLDLTQNPSIDIEGILSLARGLEGNRTIRCLDVEVTPGDERGMEISREILMACIRNTRLAQKRATSRGLTAPVAAPIYSSTIARVAKEKEEQEQEQQRERASAIATASARKITRNSQQGGGEEEENEALLRAAKECGDFLLEVLEGKRGAIDPATATATASAGDDELLQDLVAQSRRLSKQLSRLIEAQRQNDTGHRGAAAADPPGLIDEDAQQGQDTTTTTTTTKRVQDDPTTLLHRALLAQERLVGITGELVASFASREKKQMEPQQQREEREGRDDSSGKDVASSGVGEDGDGERGAGSSSSARLAERGREQEEDQDEDQQERNSDSEPQGSGRPSAVLSSSPSQVASLEHAEAEQEGSVPLHAHAHGHAHGHTAEEERARDMVDEEGEVFRKARAMLLREDSESPAHSRLEDFDSEDQPTGQEGEERDTRPPIRRGEEDEQSKEKQESPTPPGAAEGKGRRRSASSGSGSEQEWQRDREDPAAEAEAAAAAAESASREADALAEVGTSGDELRRQLLLTARPEEGVRQGD</sequence>
<organism evidence="2 3">
    <name type="scientific">Jaminaea rosea</name>
    <dbReference type="NCBI Taxonomy" id="1569628"/>
    <lineage>
        <taxon>Eukaryota</taxon>
        <taxon>Fungi</taxon>
        <taxon>Dikarya</taxon>
        <taxon>Basidiomycota</taxon>
        <taxon>Ustilaginomycotina</taxon>
        <taxon>Exobasidiomycetes</taxon>
        <taxon>Microstromatales</taxon>
        <taxon>Microstromatales incertae sedis</taxon>
        <taxon>Jaminaea</taxon>
    </lineage>
</organism>
<name>A0A316UHT6_9BASI</name>
<evidence type="ECO:0000313" key="2">
    <source>
        <dbReference type="EMBL" id="PWN24856.1"/>
    </source>
</evidence>
<feature type="compositionally biased region" description="Basic and acidic residues" evidence="1">
    <location>
        <begin position="1220"/>
        <end position="1235"/>
    </location>
</feature>
<dbReference type="RefSeq" id="XP_025359468.1">
    <property type="nucleotide sequence ID" value="XM_025509402.1"/>
</dbReference>
<feature type="compositionally biased region" description="Low complexity" evidence="1">
    <location>
        <begin position="1032"/>
        <end position="1049"/>
    </location>
</feature>
<feature type="compositionally biased region" description="Basic and acidic residues" evidence="1">
    <location>
        <begin position="454"/>
        <end position="465"/>
    </location>
</feature>
<feature type="compositionally biased region" description="Basic and acidic residues" evidence="1">
    <location>
        <begin position="475"/>
        <end position="501"/>
    </location>
</feature>
<reference evidence="2 3" key="1">
    <citation type="journal article" date="2018" name="Mol. Biol. Evol.">
        <title>Broad Genomic Sampling Reveals a Smut Pathogenic Ancestry of the Fungal Clade Ustilaginomycotina.</title>
        <authorList>
            <person name="Kijpornyongpan T."/>
            <person name="Mondo S.J."/>
            <person name="Barry K."/>
            <person name="Sandor L."/>
            <person name="Lee J."/>
            <person name="Lipzen A."/>
            <person name="Pangilinan J."/>
            <person name="LaButti K."/>
            <person name="Hainaut M."/>
            <person name="Henrissat B."/>
            <person name="Grigoriev I.V."/>
            <person name="Spatafora J.W."/>
            <person name="Aime M.C."/>
        </authorList>
    </citation>
    <scope>NUCLEOTIDE SEQUENCE [LARGE SCALE GENOMIC DNA]</scope>
    <source>
        <strain evidence="2 3">MCA 5214</strain>
    </source>
</reference>
<evidence type="ECO:0000313" key="3">
    <source>
        <dbReference type="Proteomes" id="UP000245884"/>
    </source>
</evidence>
<feature type="compositionally biased region" description="Basic and acidic residues" evidence="1">
    <location>
        <begin position="1195"/>
        <end position="1205"/>
    </location>
</feature>
<dbReference type="InterPro" id="IPR001611">
    <property type="entry name" value="Leu-rich_rpt"/>
</dbReference>
<feature type="compositionally biased region" description="Basic and acidic residues" evidence="1">
    <location>
        <begin position="1344"/>
        <end position="1353"/>
    </location>
</feature>
<feature type="compositionally biased region" description="Pro residues" evidence="1">
    <location>
        <begin position="685"/>
        <end position="698"/>
    </location>
</feature>
<feature type="compositionally biased region" description="Polar residues" evidence="1">
    <location>
        <begin position="1160"/>
        <end position="1169"/>
    </location>
</feature>
<proteinExistence type="predicted"/>
<feature type="compositionally biased region" description="Pro residues" evidence="1">
    <location>
        <begin position="110"/>
        <end position="121"/>
    </location>
</feature>
<feature type="compositionally biased region" description="Basic residues" evidence="1">
    <location>
        <begin position="122"/>
        <end position="134"/>
    </location>
</feature>
<feature type="compositionally biased region" description="Low complexity" evidence="1">
    <location>
        <begin position="81"/>
        <end position="109"/>
    </location>
</feature>
<dbReference type="EMBL" id="KZ819678">
    <property type="protein sequence ID" value="PWN24856.1"/>
    <property type="molecule type" value="Genomic_DNA"/>
</dbReference>
<dbReference type="PANTHER" id="PTHR24114:SF2">
    <property type="entry name" value="F-BOX DOMAIN-CONTAINING PROTEIN-RELATED"/>
    <property type="match status" value="1"/>
</dbReference>
<feature type="compositionally biased region" description="Basic and acidic residues" evidence="1">
    <location>
        <begin position="1250"/>
        <end position="1270"/>
    </location>
</feature>
<feature type="region of interest" description="Disordered" evidence="1">
    <location>
        <begin position="454"/>
        <end position="576"/>
    </location>
</feature>
<feature type="region of interest" description="Disordered" evidence="1">
    <location>
        <begin position="211"/>
        <end position="261"/>
    </location>
</feature>
<dbReference type="Pfam" id="PF13516">
    <property type="entry name" value="LRR_6"/>
    <property type="match status" value="2"/>
</dbReference>
<feature type="compositionally biased region" description="Basic and acidic residues" evidence="1">
    <location>
        <begin position="907"/>
        <end position="920"/>
    </location>
</feature>
<dbReference type="OrthoDB" id="120976at2759"/>
<feature type="compositionally biased region" description="Basic and acidic residues" evidence="1">
    <location>
        <begin position="519"/>
        <end position="533"/>
    </location>
</feature>
<feature type="region of interest" description="Disordered" evidence="1">
    <location>
        <begin position="907"/>
        <end position="945"/>
    </location>
</feature>
<dbReference type="InterPro" id="IPR032675">
    <property type="entry name" value="LRR_dom_sf"/>
</dbReference>
<feature type="compositionally biased region" description="Low complexity" evidence="1">
    <location>
        <begin position="540"/>
        <end position="551"/>
    </location>
</feature>
<feature type="region of interest" description="Disordered" evidence="1">
    <location>
        <begin position="1007"/>
        <end position="1049"/>
    </location>
</feature>
<feature type="compositionally biased region" description="Basic and acidic residues" evidence="1">
    <location>
        <begin position="14"/>
        <end position="24"/>
    </location>
</feature>
<dbReference type="InterPro" id="IPR052394">
    <property type="entry name" value="LRR-containing"/>
</dbReference>
<dbReference type="SUPFAM" id="SSF52047">
    <property type="entry name" value="RNI-like"/>
    <property type="match status" value="2"/>
</dbReference>
<feature type="compositionally biased region" description="Low complexity" evidence="1">
    <location>
        <begin position="1"/>
        <end position="13"/>
    </location>
</feature>
<feature type="region of interest" description="Disordered" evidence="1">
    <location>
        <begin position="1077"/>
        <end position="1353"/>
    </location>
</feature>